<reference evidence="1" key="1">
    <citation type="submission" date="2020-08" db="EMBL/GenBank/DDBJ databases">
        <title>Multicomponent nature underlies the extraordinary mechanical properties of spider dragline silk.</title>
        <authorList>
            <person name="Kono N."/>
            <person name="Nakamura H."/>
            <person name="Mori M."/>
            <person name="Yoshida Y."/>
            <person name="Ohtoshi R."/>
            <person name="Malay A.D."/>
            <person name="Moran D.A.P."/>
            <person name="Tomita M."/>
            <person name="Numata K."/>
            <person name="Arakawa K."/>
        </authorList>
    </citation>
    <scope>NUCLEOTIDE SEQUENCE</scope>
</reference>
<gene>
    <name evidence="1" type="ORF">TNCV_735411</name>
</gene>
<sequence length="107" mass="12108">MKDNSGYHFISLPTHDGIPFVREKVSSMVPFEVIQDLIIGAIKPLSNELRMWIVDHCMILGPNVDEKISLCWKPGGTIDRLETAKSVIPRTDFSHSRNDLFWLAITG</sequence>
<protein>
    <submittedName>
        <fullName evidence="1">Uncharacterized protein</fullName>
    </submittedName>
</protein>
<organism evidence="1 2">
    <name type="scientific">Trichonephila clavipes</name>
    <name type="common">Golden silk orbweaver</name>
    <name type="synonym">Nephila clavipes</name>
    <dbReference type="NCBI Taxonomy" id="2585209"/>
    <lineage>
        <taxon>Eukaryota</taxon>
        <taxon>Metazoa</taxon>
        <taxon>Ecdysozoa</taxon>
        <taxon>Arthropoda</taxon>
        <taxon>Chelicerata</taxon>
        <taxon>Arachnida</taxon>
        <taxon>Araneae</taxon>
        <taxon>Araneomorphae</taxon>
        <taxon>Entelegynae</taxon>
        <taxon>Araneoidea</taxon>
        <taxon>Nephilidae</taxon>
        <taxon>Trichonephila</taxon>
    </lineage>
</organism>
<dbReference type="Proteomes" id="UP000887159">
    <property type="component" value="Unassembled WGS sequence"/>
</dbReference>
<evidence type="ECO:0000313" key="1">
    <source>
        <dbReference type="EMBL" id="GFY16512.1"/>
    </source>
</evidence>
<keyword evidence="2" id="KW-1185">Reference proteome</keyword>
<proteinExistence type="predicted"/>
<name>A0A8X6SW79_TRICX</name>
<dbReference type="EMBL" id="BMAU01021339">
    <property type="protein sequence ID" value="GFY16512.1"/>
    <property type="molecule type" value="Genomic_DNA"/>
</dbReference>
<evidence type="ECO:0000313" key="2">
    <source>
        <dbReference type="Proteomes" id="UP000887159"/>
    </source>
</evidence>
<dbReference type="AlphaFoldDB" id="A0A8X6SW79"/>
<accession>A0A8X6SW79</accession>
<comment type="caution">
    <text evidence="1">The sequence shown here is derived from an EMBL/GenBank/DDBJ whole genome shotgun (WGS) entry which is preliminary data.</text>
</comment>